<dbReference type="EMBL" id="MT145097">
    <property type="protein sequence ID" value="QJI03548.1"/>
    <property type="molecule type" value="Genomic_DNA"/>
</dbReference>
<gene>
    <name evidence="2" type="ORF">TM448A03057_0016</name>
    <name evidence="3" type="ORF">TM448B04657_0011</name>
</gene>
<protein>
    <submittedName>
        <fullName evidence="2">Uncharacterized protein</fullName>
    </submittedName>
</protein>
<reference evidence="2" key="1">
    <citation type="submission" date="2020-03" db="EMBL/GenBank/DDBJ databases">
        <title>The deep terrestrial virosphere.</title>
        <authorList>
            <person name="Holmfeldt K."/>
            <person name="Nilsson E."/>
            <person name="Simone D."/>
            <person name="Lopez-Fernandez M."/>
            <person name="Wu X."/>
            <person name="de Brujin I."/>
            <person name="Lundin D."/>
            <person name="Andersson A."/>
            <person name="Bertilsson S."/>
            <person name="Dopson M."/>
        </authorList>
    </citation>
    <scope>NUCLEOTIDE SEQUENCE</scope>
    <source>
        <strain evidence="2">TM448A03057</strain>
        <strain evidence="3">TM448B04657</strain>
    </source>
</reference>
<organism evidence="2">
    <name type="scientific">viral metagenome</name>
    <dbReference type="NCBI Taxonomy" id="1070528"/>
    <lineage>
        <taxon>unclassified sequences</taxon>
        <taxon>metagenomes</taxon>
        <taxon>organismal metagenomes</taxon>
    </lineage>
</organism>
<dbReference type="EMBL" id="MT144375">
    <property type="protein sequence ID" value="QJA52885.1"/>
    <property type="molecule type" value="Genomic_DNA"/>
</dbReference>
<keyword evidence="1" id="KW-0175">Coiled coil</keyword>
<evidence type="ECO:0000313" key="3">
    <source>
        <dbReference type="EMBL" id="QJI03548.1"/>
    </source>
</evidence>
<proteinExistence type="predicted"/>
<feature type="coiled-coil region" evidence="1">
    <location>
        <begin position="28"/>
        <end position="55"/>
    </location>
</feature>
<sequence length="102" mass="11683">MTPERIAELRREVDSYDKYDDGSRGEMVDLAREALPEALDEVERLRGEVERLRTALSTGTLALREQLRKARLPGGMTQDGLLRELEEHYGPLEGFRAWLPKS</sequence>
<dbReference type="AlphaFoldDB" id="A0A6H2A041"/>
<evidence type="ECO:0000313" key="2">
    <source>
        <dbReference type="EMBL" id="QJA52885.1"/>
    </source>
</evidence>
<evidence type="ECO:0000256" key="1">
    <source>
        <dbReference type="SAM" id="Coils"/>
    </source>
</evidence>
<name>A0A6H2A041_9ZZZZ</name>
<accession>A0A6H2A041</accession>